<keyword evidence="2" id="KW-0808">Transferase</keyword>
<feature type="domain" description="Protein kinase" evidence="6">
    <location>
        <begin position="1"/>
        <end position="123"/>
    </location>
</feature>
<dbReference type="Pfam" id="PF00069">
    <property type="entry name" value="Pkinase"/>
    <property type="match status" value="1"/>
</dbReference>
<dbReference type="Proteomes" id="UP000789572">
    <property type="component" value="Unassembled WGS sequence"/>
</dbReference>
<evidence type="ECO:0000313" key="8">
    <source>
        <dbReference type="Proteomes" id="UP000789572"/>
    </source>
</evidence>
<dbReference type="Gene3D" id="1.10.510.10">
    <property type="entry name" value="Transferase(Phosphotransferase) domain 1"/>
    <property type="match status" value="1"/>
</dbReference>
<evidence type="ECO:0000256" key="4">
    <source>
        <dbReference type="ARBA" id="ARBA00022777"/>
    </source>
</evidence>
<protein>
    <submittedName>
        <fullName evidence="7">11086_t:CDS:1</fullName>
    </submittedName>
</protein>
<dbReference type="OrthoDB" id="3269467at2759"/>
<proteinExistence type="predicted"/>
<feature type="non-terminal residue" evidence="7">
    <location>
        <position position="148"/>
    </location>
</feature>
<keyword evidence="5" id="KW-0067">ATP-binding</keyword>
<reference evidence="7" key="1">
    <citation type="submission" date="2021-06" db="EMBL/GenBank/DDBJ databases">
        <authorList>
            <person name="Kallberg Y."/>
            <person name="Tangrot J."/>
            <person name="Rosling A."/>
        </authorList>
    </citation>
    <scope>NUCLEOTIDE SEQUENCE</scope>
    <source>
        <strain evidence="7">IA702</strain>
    </source>
</reference>
<dbReference type="InterPro" id="IPR000719">
    <property type="entry name" value="Prot_kinase_dom"/>
</dbReference>
<keyword evidence="3" id="KW-0547">Nucleotide-binding</keyword>
<evidence type="ECO:0000256" key="5">
    <source>
        <dbReference type="ARBA" id="ARBA00022840"/>
    </source>
</evidence>
<accession>A0A9N9CKG0</accession>
<keyword evidence="8" id="KW-1185">Reference proteome</keyword>
<dbReference type="GO" id="GO:0004674">
    <property type="term" value="F:protein serine/threonine kinase activity"/>
    <property type="evidence" value="ECO:0007669"/>
    <property type="project" value="UniProtKB-KW"/>
</dbReference>
<dbReference type="PANTHER" id="PTHR24351">
    <property type="entry name" value="RIBOSOMAL PROTEIN S6 KINASE"/>
    <property type="match status" value="1"/>
</dbReference>
<evidence type="ECO:0000256" key="1">
    <source>
        <dbReference type="ARBA" id="ARBA00022527"/>
    </source>
</evidence>
<organism evidence="7 8">
    <name type="scientific">Paraglomus occultum</name>
    <dbReference type="NCBI Taxonomy" id="144539"/>
    <lineage>
        <taxon>Eukaryota</taxon>
        <taxon>Fungi</taxon>
        <taxon>Fungi incertae sedis</taxon>
        <taxon>Mucoromycota</taxon>
        <taxon>Glomeromycotina</taxon>
        <taxon>Glomeromycetes</taxon>
        <taxon>Paraglomerales</taxon>
        <taxon>Paraglomeraceae</taxon>
        <taxon>Paraglomus</taxon>
    </lineage>
</organism>
<evidence type="ECO:0000256" key="3">
    <source>
        <dbReference type="ARBA" id="ARBA00022741"/>
    </source>
</evidence>
<gene>
    <name evidence="7" type="ORF">POCULU_LOCUS7646</name>
</gene>
<keyword evidence="1" id="KW-0723">Serine/threonine-protein kinase</keyword>
<evidence type="ECO:0000256" key="2">
    <source>
        <dbReference type="ARBA" id="ARBA00022679"/>
    </source>
</evidence>
<dbReference type="AlphaFoldDB" id="A0A9N9CKG0"/>
<dbReference type="GO" id="GO:0005524">
    <property type="term" value="F:ATP binding"/>
    <property type="evidence" value="ECO:0007669"/>
    <property type="project" value="UniProtKB-KW"/>
</dbReference>
<sequence length="148" mass="16979">MRYSPCYISDLGLCRPVNETDNSKVYGVLPYIAPEVLRGEPYTQAADIYSFGMVATEVLTGCPPFAEYAHDTALALRICAGLRPEFKIKIPQLLADLISRFKIYDENEFAYQLRESEKYNQSLPEEIRFPNYKLHPQAIYTSRLIDTK</sequence>
<evidence type="ECO:0000313" key="7">
    <source>
        <dbReference type="EMBL" id="CAG8604608.1"/>
    </source>
</evidence>
<dbReference type="EMBL" id="CAJVPJ010001815">
    <property type="protein sequence ID" value="CAG8604608.1"/>
    <property type="molecule type" value="Genomic_DNA"/>
</dbReference>
<dbReference type="InterPro" id="IPR011009">
    <property type="entry name" value="Kinase-like_dom_sf"/>
</dbReference>
<keyword evidence="4" id="KW-0418">Kinase</keyword>
<dbReference type="SUPFAM" id="SSF56112">
    <property type="entry name" value="Protein kinase-like (PK-like)"/>
    <property type="match status" value="1"/>
</dbReference>
<dbReference type="PROSITE" id="PS50011">
    <property type="entry name" value="PROTEIN_KINASE_DOM"/>
    <property type="match status" value="1"/>
</dbReference>
<comment type="caution">
    <text evidence="7">The sequence shown here is derived from an EMBL/GenBank/DDBJ whole genome shotgun (WGS) entry which is preliminary data.</text>
</comment>
<evidence type="ECO:0000259" key="6">
    <source>
        <dbReference type="PROSITE" id="PS50011"/>
    </source>
</evidence>
<name>A0A9N9CKG0_9GLOM</name>